<dbReference type="GO" id="GO:0043338">
    <property type="term" value="F:CDP-2,3-bis-(O-geranylgeranyl)-sn-glycerol synthase activity"/>
    <property type="evidence" value="ECO:0007669"/>
    <property type="project" value="UniProtKB-EC"/>
</dbReference>
<dbReference type="GeneID" id="39855937"/>
<dbReference type="NCBIfam" id="NF003114">
    <property type="entry name" value="PRK04032.1"/>
    <property type="match status" value="1"/>
</dbReference>
<evidence type="ECO:0000256" key="3">
    <source>
        <dbReference type="ARBA" id="ARBA00022679"/>
    </source>
</evidence>
<keyword evidence="6 11" id="KW-1133">Transmembrane helix</keyword>
<dbReference type="EMBL" id="CP038631">
    <property type="protein sequence ID" value="QCC45748.1"/>
    <property type="molecule type" value="Genomic_DNA"/>
</dbReference>
<proteinExistence type="inferred from homology"/>
<feature type="transmembrane region" description="Helical" evidence="11">
    <location>
        <begin position="50"/>
        <end position="71"/>
    </location>
</feature>
<evidence type="ECO:0000256" key="4">
    <source>
        <dbReference type="ARBA" id="ARBA00022692"/>
    </source>
</evidence>
<dbReference type="PANTHER" id="PTHR39650">
    <property type="entry name" value="CDP-ARCHAEOL SYNTHASE"/>
    <property type="match status" value="1"/>
</dbReference>
<comment type="pathway">
    <text evidence="11">Membrane lipid metabolism; glycerophospholipid metabolism.</text>
</comment>
<evidence type="ECO:0000256" key="1">
    <source>
        <dbReference type="ARBA" id="ARBA00022475"/>
    </source>
</evidence>
<keyword evidence="8 11" id="KW-0472">Membrane</keyword>
<comment type="subcellular location">
    <subcellularLocation>
        <location evidence="11">Cell membrane</location>
        <topology evidence="11">Multi-pass membrane protein</topology>
    </subcellularLocation>
</comment>
<dbReference type="UniPathway" id="UPA00940"/>
<evidence type="ECO:0000313" key="15">
    <source>
        <dbReference type="Proteomes" id="UP000323075"/>
    </source>
</evidence>
<keyword evidence="4 11" id="KW-0812">Transmembrane</keyword>
<dbReference type="Proteomes" id="UP000296216">
    <property type="component" value="Chromosome"/>
</dbReference>
<dbReference type="EC" id="2.7.7.67" evidence="11"/>
<dbReference type="GO" id="GO:0046474">
    <property type="term" value="P:glycerophospholipid biosynthetic process"/>
    <property type="evidence" value="ECO:0007669"/>
    <property type="project" value="UniProtKB-UniRule"/>
</dbReference>
<keyword evidence="12" id="KW-0548">Nucleotidyltransferase</keyword>
<comment type="function">
    <text evidence="11">Catalyzes the formation of CDP-2,3-bis-(O-geranylgeranyl)-sn-glycerol (CDP-archaeol) from 2,3-bis-(O-geranylgeranyl)-sn-glycerol 1-phosphate (DGGGP) and CTP. This reaction is the third ether-bond-formation step in the biosynthesis of archaeal membrane lipids.</text>
</comment>
<keyword evidence="9 11" id="KW-0594">Phospholipid biosynthesis</keyword>
<evidence type="ECO:0000256" key="7">
    <source>
        <dbReference type="ARBA" id="ARBA00023098"/>
    </source>
</evidence>
<evidence type="ECO:0000256" key="8">
    <source>
        <dbReference type="ARBA" id="ARBA00023136"/>
    </source>
</evidence>
<keyword evidence="5 11" id="KW-0460">Magnesium</keyword>
<feature type="transmembrane region" description="Helical" evidence="11">
    <location>
        <begin position="150"/>
        <end position="174"/>
    </location>
</feature>
<keyword evidence="1 11" id="KW-1003">Cell membrane</keyword>
<dbReference type="Pfam" id="PF01864">
    <property type="entry name" value="CarS-like"/>
    <property type="match status" value="1"/>
</dbReference>
<evidence type="ECO:0000256" key="2">
    <source>
        <dbReference type="ARBA" id="ARBA00022516"/>
    </source>
</evidence>
<evidence type="ECO:0000256" key="11">
    <source>
        <dbReference type="HAMAP-Rule" id="MF_01117"/>
    </source>
</evidence>
<name>A0A4D6GYA3_HALS9</name>
<reference evidence="13 15" key="2">
    <citation type="submission" date="2019-07" db="EMBL/GenBank/DDBJ databases">
        <title>Genomic Encyclopedia of Archaeal and Bacterial Type Strains, Phase II (KMG-II): from individual species to whole genera.</title>
        <authorList>
            <person name="Goeker M."/>
        </authorList>
    </citation>
    <scope>NUCLEOTIDE SEQUENCE [LARGE SCALE GENOMIC DNA]</scope>
    <source>
        <strain evidence="13 15">DSM 3754</strain>
    </source>
</reference>
<feature type="transmembrane region" description="Helical" evidence="11">
    <location>
        <begin position="6"/>
        <end position="29"/>
    </location>
</feature>
<gene>
    <name evidence="11 12" type="primary">carS</name>
    <name evidence="13" type="ORF">APQ99_00523</name>
    <name evidence="12" type="ORF">HBSAL_10525</name>
</gene>
<comment type="cofactor">
    <cofactor evidence="11">
        <name>Mg(2+)</name>
        <dbReference type="ChEBI" id="CHEBI:18420"/>
    </cofactor>
</comment>
<dbReference type="Proteomes" id="UP000323075">
    <property type="component" value="Unassembled WGS sequence"/>
</dbReference>
<evidence type="ECO:0000256" key="10">
    <source>
        <dbReference type="ARBA" id="ARBA00023264"/>
    </source>
</evidence>
<feature type="transmembrane region" description="Helical" evidence="11">
    <location>
        <begin position="83"/>
        <end position="105"/>
    </location>
</feature>
<evidence type="ECO:0000256" key="6">
    <source>
        <dbReference type="ARBA" id="ARBA00022989"/>
    </source>
</evidence>
<keyword evidence="3 11" id="KW-0808">Transferase</keyword>
<sequence>MDLVGTVVVAVWAMLPAYVPNNAAVLAGGGRPIDGGRSLGDRRLLGDGKTWRGTAVGTAAGVALAVALNALRPAAADALGVVLPAFPPAAMGTLAFGAMVGDIAASFLKRRTGRRRGAAFPVVDQLDFVVVALALTALAVPAWVGDTFGLPVLVTVAVLTPALHLLTNGIAYALGVKDEPW</sequence>
<comment type="similarity">
    <text evidence="11">Belongs to the CDP-archaeol synthase family.</text>
</comment>
<keyword evidence="10 11" id="KW-1208">Phospholipid metabolism</keyword>
<comment type="catalytic activity">
    <reaction evidence="11">
        <text>2,3-bis-O-(geranylgeranyl)-sn-glycerol 1-phosphate + CTP + H(+) = CDP-2,3-bis-O-(geranylgeranyl)-sn-glycerol + diphosphate</text>
        <dbReference type="Rhea" id="RHEA:25690"/>
        <dbReference type="ChEBI" id="CHEBI:15378"/>
        <dbReference type="ChEBI" id="CHEBI:33019"/>
        <dbReference type="ChEBI" id="CHEBI:37563"/>
        <dbReference type="ChEBI" id="CHEBI:58837"/>
        <dbReference type="ChEBI" id="CHEBI:58838"/>
        <dbReference type="EC" id="2.7.7.67"/>
    </reaction>
</comment>
<evidence type="ECO:0000313" key="12">
    <source>
        <dbReference type="EMBL" id="QCC45748.1"/>
    </source>
</evidence>
<keyword evidence="7 11" id="KW-0443">Lipid metabolism</keyword>
<reference evidence="12" key="3">
    <citation type="journal article" name="MicrobiologyOpen">
        <title>Whole-genome comparison between the type strain of Halobacterium salinarum (DSM 3754(T)) and the laboratory strains R1 and NRC-1.</title>
        <authorList>
            <person name="Pfeiffer F."/>
            <person name="Losensky G."/>
            <person name="Marchfelder A."/>
            <person name="Habermann B."/>
            <person name="Dyall-Smith M."/>
        </authorList>
    </citation>
    <scope>NUCLEOTIDE SEQUENCE</scope>
    <source>
        <strain evidence="12">91-R6</strain>
    </source>
</reference>
<reference evidence="12 14" key="1">
    <citation type="journal article" date="2019" name="Microbiol. Resour. Announc.">
        <title>The Genome Sequence of the Halobacterium salinarum Type Strain Is Closely Related to That of Laboratory Strains NRC-1 and R1.</title>
        <authorList>
            <person name="Pfeiffer F."/>
            <person name="Marchfelder A."/>
            <person name="Habermann B."/>
            <person name="Dyall-Smith M.L."/>
        </authorList>
    </citation>
    <scope>NUCLEOTIDE SEQUENCE [LARGE SCALE GENOMIC DNA]</scope>
    <source>
        <strain evidence="12">91-R6</strain>
        <strain evidence="14">ATCC 33171 / DSM 3754 / JCM 8978 / NBRC 102687 / NCIMB 764 / 91-R6</strain>
    </source>
</reference>
<feature type="transmembrane region" description="Helical" evidence="11">
    <location>
        <begin position="126"/>
        <end position="144"/>
    </location>
</feature>
<evidence type="ECO:0000313" key="14">
    <source>
        <dbReference type="Proteomes" id="UP000296216"/>
    </source>
</evidence>
<dbReference type="GO" id="GO:0005886">
    <property type="term" value="C:plasma membrane"/>
    <property type="evidence" value="ECO:0007669"/>
    <property type="project" value="UniProtKB-SubCell"/>
</dbReference>
<evidence type="ECO:0000313" key="13">
    <source>
        <dbReference type="EMBL" id="TYO82007.1"/>
    </source>
</evidence>
<evidence type="ECO:0000256" key="5">
    <source>
        <dbReference type="ARBA" id="ARBA00022842"/>
    </source>
</evidence>
<keyword evidence="2 11" id="KW-0444">Lipid biosynthesis</keyword>
<dbReference type="HAMAP" id="MF_01117">
    <property type="entry name" value="CDP_archaeol_synth"/>
    <property type="match status" value="1"/>
</dbReference>
<dbReference type="PANTHER" id="PTHR39650:SF1">
    <property type="entry name" value="CDP-ARCHAEOL SYNTHASE"/>
    <property type="match status" value="1"/>
</dbReference>
<accession>A0A4D6GYA3</accession>
<dbReference type="InterPro" id="IPR032690">
    <property type="entry name" value="CarS"/>
</dbReference>
<organism evidence="12 14">
    <name type="scientific">Halobacterium salinarum (strain ATCC 33171 / DSM 3754 / JCM 8978 / NBRC 102687 / NCIMB 764 / 91-R6)</name>
    <dbReference type="NCBI Taxonomy" id="2597657"/>
    <lineage>
        <taxon>Archaea</taxon>
        <taxon>Methanobacteriati</taxon>
        <taxon>Methanobacteriota</taxon>
        <taxon>Stenosarchaea group</taxon>
        <taxon>Halobacteria</taxon>
        <taxon>Halobacteriales</taxon>
        <taxon>Halobacteriaceae</taxon>
        <taxon>Halobacterium</taxon>
    </lineage>
</organism>
<dbReference type="AlphaFoldDB" id="A0A4D6GYA3"/>
<dbReference type="EMBL" id="VRYN01000001">
    <property type="protein sequence ID" value="TYO82007.1"/>
    <property type="molecule type" value="Genomic_DNA"/>
</dbReference>
<evidence type="ECO:0000256" key="9">
    <source>
        <dbReference type="ARBA" id="ARBA00023209"/>
    </source>
</evidence>
<dbReference type="RefSeq" id="WP_136361527.1">
    <property type="nucleotide sequence ID" value="NZ_VRYN01000001.1"/>
</dbReference>
<dbReference type="InterPro" id="IPR002726">
    <property type="entry name" value="CarS_archaea"/>
</dbReference>
<protein>
    <recommendedName>
        <fullName evidence="11">CDP-archaeol synthase</fullName>
        <ecNumber evidence="11">2.7.7.67</ecNumber>
    </recommendedName>
    <alternativeName>
        <fullName evidence="11">CDP-2,3-bis-(O-geranylgeranyl)-sn-glycerol synthase</fullName>
    </alternativeName>
</protein>